<dbReference type="PANTHER" id="PTHR10169">
    <property type="entry name" value="DNA TOPOISOMERASE/GYRASE"/>
    <property type="match status" value="1"/>
</dbReference>
<evidence type="ECO:0000256" key="12">
    <source>
        <dbReference type="ARBA" id="ARBA00023125"/>
    </source>
</evidence>
<dbReference type="InterPro" id="IPR050634">
    <property type="entry name" value="DNA_Topoisomerase_II"/>
</dbReference>
<feature type="compositionally biased region" description="Acidic residues" evidence="18">
    <location>
        <begin position="1297"/>
        <end position="1306"/>
    </location>
</feature>
<feature type="compositionally biased region" description="Basic residues" evidence="18">
    <location>
        <begin position="1261"/>
        <end position="1272"/>
    </location>
</feature>
<proteinExistence type="inferred from homology"/>
<dbReference type="GO" id="GO:0005634">
    <property type="term" value="C:nucleus"/>
    <property type="evidence" value="ECO:0007669"/>
    <property type="project" value="TreeGrafter"/>
</dbReference>
<dbReference type="PANTHER" id="PTHR10169:SF38">
    <property type="entry name" value="DNA TOPOISOMERASE 2"/>
    <property type="match status" value="1"/>
</dbReference>
<dbReference type="SMART" id="SM00387">
    <property type="entry name" value="HATPase_c"/>
    <property type="match status" value="1"/>
</dbReference>
<evidence type="ECO:0000256" key="3">
    <source>
        <dbReference type="ARBA" id="ARBA00001946"/>
    </source>
</evidence>
<comment type="similarity">
    <text evidence="4 16">Belongs to the type II topoisomerase family.</text>
</comment>
<dbReference type="Gene3D" id="3.30.230.10">
    <property type="match status" value="1"/>
</dbReference>
<dbReference type="Gene3D" id="3.40.50.670">
    <property type="match status" value="1"/>
</dbReference>
<dbReference type="Gene3D" id="1.10.268.10">
    <property type="entry name" value="Topoisomerase, domain 3"/>
    <property type="match status" value="1"/>
</dbReference>
<dbReference type="InterPro" id="IPR001241">
    <property type="entry name" value="Topo_IIA"/>
</dbReference>
<feature type="compositionally biased region" description="Low complexity" evidence="18">
    <location>
        <begin position="1282"/>
        <end position="1296"/>
    </location>
</feature>
<dbReference type="EMBL" id="MCOG01000311">
    <property type="protein sequence ID" value="ORY19637.1"/>
    <property type="molecule type" value="Genomic_DNA"/>
</dbReference>
<name>A0A1Y2ABG4_9FUNG</name>
<evidence type="ECO:0000256" key="13">
    <source>
        <dbReference type="ARBA" id="ARBA00023235"/>
    </source>
</evidence>
<evidence type="ECO:0000256" key="18">
    <source>
        <dbReference type="SAM" id="MobiDB-lite"/>
    </source>
</evidence>
<dbReference type="InterPro" id="IPR001154">
    <property type="entry name" value="TopoII_euk"/>
</dbReference>
<evidence type="ECO:0000256" key="10">
    <source>
        <dbReference type="ARBA" id="ARBA00022842"/>
    </source>
</evidence>
<dbReference type="GO" id="GO:0005524">
    <property type="term" value="F:ATP binding"/>
    <property type="evidence" value="ECO:0007669"/>
    <property type="project" value="UniProtKB-UniRule"/>
</dbReference>
<keyword evidence="11 15" id="KW-0799">Topoisomerase</keyword>
<comment type="cofactor">
    <cofactor evidence="3">
        <name>Mg(2+)</name>
        <dbReference type="ChEBI" id="CHEBI:18420"/>
    </cofactor>
</comment>
<dbReference type="Pfam" id="PF16898">
    <property type="entry name" value="TOPRIM_C"/>
    <property type="match status" value="1"/>
</dbReference>
<dbReference type="FunFam" id="3.30.230.10:FF:000008">
    <property type="entry name" value="DNA topoisomerase 2"/>
    <property type="match status" value="1"/>
</dbReference>
<dbReference type="InterPro" id="IPR013758">
    <property type="entry name" value="Topo_IIA_A/C_ab"/>
</dbReference>
<dbReference type="InterPro" id="IPR036890">
    <property type="entry name" value="HATPase_C_sf"/>
</dbReference>
<dbReference type="GO" id="GO:0006265">
    <property type="term" value="P:DNA topological change"/>
    <property type="evidence" value="ECO:0007669"/>
    <property type="project" value="UniProtKB-UniRule"/>
</dbReference>
<comment type="function">
    <text evidence="14 16">Control of topological states of DNA by transient breakage and subsequent rejoining of DNA strands. Topoisomerase II makes double-strand breaks.</text>
</comment>
<protein>
    <recommendedName>
        <fullName evidence="6 16">DNA topoisomerase 2</fullName>
        <ecNumber evidence="5 16">5.6.2.2</ecNumber>
    </recommendedName>
</protein>
<dbReference type="PROSITE" id="PS50880">
    <property type="entry name" value="TOPRIM"/>
    <property type="match status" value="1"/>
</dbReference>
<evidence type="ECO:0000256" key="14">
    <source>
        <dbReference type="ARBA" id="ARBA00053943"/>
    </source>
</evidence>
<dbReference type="InterPro" id="IPR013760">
    <property type="entry name" value="Topo_IIA-like_dom_sf"/>
</dbReference>
<keyword evidence="10" id="KW-0460">Magnesium</keyword>
<dbReference type="Pfam" id="PF01751">
    <property type="entry name" value="Toprim"/>
    <property type="match status" value="1"/>
</dbReference>
<dbReference type="FunFam" id="3.30.1360.40:FF:000003">
    <property type="entry name" value="DNA topoisomerase 2"/>
    <property type="match status" value="1"/>
</dbReference>
<feature type="active site" description="O-(5'-phospho-DNA)-tyrosine intermediate" evidence="15">
    <location>
        <position position="883"/>
    </location>
</feature>
<dbReference type="InterPro" id="IPR002205">
    <property type="entry name" value="Topo_IIA_dom_A"/>
</dbReference>
<keyword evidence="13 15" id="KW-0413">Isomerase</keyword>
<feature type="region of interest" description="Disordered" evidence="18">
    <location>
        <begin position="1"/>
        <end position="21"/>
    </location>
</feature>
<dbReference type="SUPFAM" id="SSF56719">
    <property type="entry name" value="Type II DNA topoisomerase"/>
    <property type="match status" value="1"/>
</dbReference>
<feature type="compositionally biased region" description="Basic residues" evidence="18">
    <location>
        <begin position="54"/>
        <end position="65"/>
    </location>
</feature>
<dbReference type="GO" id="GO:0046872">
    <property type="term" value="F:metal ion binding"/>
    <property type="evidence" value="ECO:0007669"/>
    <property type="project" value="UniProtKB-KW"/>
</dbReference>
<keyword evidence="22" id="KW-1185">Reference proteome</keyword>
<evidence type="ECO:0000313" key="22">
    <source>
        <dbReference type="Proteomes" id="UP000193920"/>
    </source>
</evidence>
<dbReference type="GO" id="GO:0000819">
    <property type="term" value="P:sister chromatid segregation"/>
    <property type="evidence" value="ECO:0007669"/>
    <property type="project" value="TreeGrafter"/>
</dbReference>
<keyword evidence="7" id="KW-0479">Metal-binding</keyword>
<dbReference type="InterPro" id="IPR013506">
    <property type="entry name" value="Topo_IIA_bsu_dom2"/>
</dbReference>
<keyword evidence="9 16" id="KW-0067">ATP-binding</keyword>
<dbReference type="Gene3D" id="3.30.1360.40">
    <property type="match status" value="1"/>
</dbReference>
<dbReference type="PROSITE" id="PS52040">
    <property type="entry name" value="TOPO_IIA"/>
    <property type="match status" value="1"/>
</dbReference>
<comment type="subunit">
    <text evidence="16">Homodimer.</text>
</comment>
<dbReference type="GO" id="GO:0003677">
    <property type="term" value="F:DNA binding"/>
    <property type="evidence" value="ECO:0007669"/>
    <property type="project" value="UniProtKB-UniRule"/>
</dbReference>
<dbReference type="InterPro" id="IPR020568">
    <property type="entry name" value="Ribosomal_Su5_D2-typ_SF"/>
</dbReference>
<dbReference type="FunFam" id="3.30.565.10:FF:000004">
    <property type="entry name" value="DNA topoisomerase 2"/>
    <property type="match status" value="1"/>
</dbReference>
<feature type="domain" description="Toprim" evidence="19">
    <location>
        <begin position="547"/>
        <end position="661"/>
    </location>
</feature>
<dbReference type="SMART" id="SM00434">
    <property type="entry name" value="TOP4c"/>
    <property type="match status" value="1"/>
</dbReference>
<evidence type="ECO:0000256" key="17">
    <source>
        <dbReference type="SAM" id="Coils"/>
    </source>
</evidence>
<evidence type="ECO:0000256" key="2">
    <source>
        <dbReference type="ARBA" id="ARBA00001913"/>
    </source>
</evidence>
<dbReference type="CDD" id="cd03481">
    <property type="entry name" value="TopoIIA_Trans_ScTopoIIA"/>
    <property type="match status" value="1"/>
</dbReference>
<evidence type="ECO:0000259" key="20">
    <source>
        <dbReference type="PROSITE" id="PS52040"/>
    </source>
</evidence>
<evidence type="ECO:0000256" key="4">
    <source>
        <dbReference type="ARBA" id="ARBA00011080"/>
    </source>
</evidence>
<evidence type="ECO:0000256" key="16">
    <source>
        <dbReference type="RuleBase" id="RU362094"/>
    </source>
</evidence>
<dbReference type="Gene3D" id="3.30.1490.30">
    <property type="match status" value="1"/>
</dbReference>
<dbReference type="CDD" id="cd16930">
    <property type="entry name" value="HATPase_TopII-like"/>
    <property type="match status" value="1"/>
</dbReference>
<dbReference type="InterPro" id="IPR006171">
    <property type="entry name" value="TOPRIM_dom"/>
</dbReference>
<dbReference type="STRING" id="1754190.A0A1Y2ABG4"/>
<accession>A0A1Y2ABG4</accession>
<keyword evidence="8 16" id="KW-0547">Nucleotide-binding</keyword>
<dbReference type="PRINTS" id="PR00418">
    <property type="entry name" value="TPI2FAMILY"/>
</dbReference>
<dbReference type="CDD" id="cd03365">
    <property type="entry name" value="TOPRIM_TopoIIA"/>
    <property type="match status" value="1"/>
</dbReference>
<comment type="caution">
    <text evidence="21">The sequence shown here is derived from an EMBL/GenBank/DDBJ whole genome shotgun (WGS) entry which is preliminary data.</text>
</comment>
<dbReference type="InterPro" id="IPR013759">
    <property type="entry name" value="Topo_IIA_B_C"/>
</dbReference>
<evidence type="ECO:0000313" key="21">
    <source>
        <dbReference type="EMBL" id="ORY19637.1"/>
    </source>
</evidence>
<feature type="coiled-coil region" evidence="17">
    <location>
        <begin position="1108"/>
        <end position="1135"/>
    </location>
</feature>
<dbReference type="Proteomes" id="UP000193920">
    <property type="component" value="Unassembled WGS sequence"/>
</dbReference>
<dbReference type="FunFam" id="3.30.1490.30:FF:000001">
    <property type="entry name" value="DNA topoisomerase 2"/>
    <property type="match status" value="1"/>
</dbReference>
<feature type="region of interest" description="Disordered" evidence="18">
    <location>
        <begin position="1250"/>
        <end position="1306"/>
    </location>
</feature>
<evidence type="ECO:0000256" key="5">
    <source>
        <dbReference type="ARBA" id="ARBA00012895"/>
    </source>
</evidence>
<dbReference type="PROSITE" id="PS00177">
    <property type="entry name" value="TOPOISOMERASE_II"/>
    <property type="match status" value="1"/>
</dbReference>
<dbReference type="InterPro" id="IPR003594">
    <property type="entry name" value="HATPase_dom"/>
</dbReference>
<feature type="region of interest" description="Disordered" evidence="18">
    <location>
        <begin position="34"/>
        <end position="103"/>
    </location>
</feature>
<dbReference type="Pfam" id="PF02518">
    <property type="entry name" value="HATPase_c"/>
    <property type="match status" value="1"/>
</dbReference>
<feature type="domain" description="Topo IIA-type catalytic" evidence="20">
    <location>
        <begin position="793"/>
        <end position="1232"/>
    </location>
</feature>
<dbReference type="InterPro" id="IPR034157">
    <property type="entry name" value="TOPRIM_TopoII"/>
</dbReference>
<reference evidence="21 22" key="1">
    <citation type="submission" date="2016-08" db="EMBL/GenBank/DDBJ databases">
        <title>A Parts List for Fungal Cellulosomes Revealed by Comparative Genomics.</title>
        <authorList>
            <consortium name="DOE Joint Genome Institute"/>
            <person name="Haitjema C.H."/>
            <person name="Gilmore S.P."/>
            <person name="Henske J.K."/>
            <person name="Solomon K.V."/>
            <person name="De Groot R."/>
            <person name="Kuo A."/>
            <person name="Mondo S.J."/>
            <person name="Salamov A.A."/>
            <person name="Labutti K."/>
            <person name="Zhao Z."/>
            <person name="Chiniquy J."/>
            <person name="Barry K."/>
            <person name="Brewer H.M."/>
            <person name="Purvine S.O."/>
            <person name="Wright A.T."/>
            <person name="Boxma B."/>
            <person name="Van Alen T."/>
            <person name="Hackstein J.H."/>
            <person name="Baker S.E."/>
            <person name="Grigoriev I.V."/>
            <person name="O'Malley M.A."/>
        </authorList>
    </citation>
    <scope>NUCLEOTIDE SEQUENCE [LARGE SCALE GENOMIC DNA]</scope>
    <source>
        <strain evidence="21 22">G1</strain>
    </source>
</reference>
<keyword evidence="12 15" id="KW-0238">DNA-binding</keyword>
<evidence type="ECO:0000256" key="8">
    <source>
        <dbReference type="ARBA" id="ARBA00022741"/>
    </source>
</evidence>
<dbReference type="SUPFAM" id="SSF55874">
    <property type="entry name" value="ATPase domain of HSP90 chaperone/DNA topoisomerase II/histidine kinase"/>
    <property type="match status" value="1"/>
</dbReference>
<dbReference type="PRINTS" id="PR01158">
    <property type="entry name" value="TOPISMRASEII"/>
</dbReference>
<sequence>MDIDSDYSDKDFSFQDSDSDGDFILETKKSSITKVKGKGRAKAASTKLSSTKSTKGKTAKGKTAKGKTSSKQELCESPKPISEDETITNTESSSSTINPENSYPIRQIQSKKSVTEIYQKKTQLEHILLRPDTYIGSVEFISNPMWVFNKNTKNFEYRTITIVPGLYKIFDEILVNAADNKIRDPTMDTIKVTIDSEKNEISVFNNGKGIPVEIHEKEKVYIPELIFGHLLTSSNYDDNEKKVTGGRNGYGAKLCNIFSTEFIVETSDKHAGKKFKQVFNDNMSKKSKPKLTNATKEDFTKITFKPDLQKFGMEKMDEDFEALLLKRVYDIAGCVSGVKVYLNDERIKIKNFKDYCQMYINSTKKESQENDLGSMPNQNQNIIYERVNERWEIAFSMSDGQFQQVSFVNSICTVKGGTHVNYVADQITSKLIDSLKKKNKNLSIKPFQVKNHLWVFINSLIENPAFDSQTKETLTLRASSFGSRCPVSDNFINKVMKSGVIDNILSWAKYKQSQMLKKTDGHKRSRISGIPKLDDANNAGTKRSKDCVLILTEGDSAKALAISGLTVVGRDNYGVFPLRGKMLNVRDASHKSIMDNAEVSAIKQILGLQHGKVYENTDNLRYGHIMIMADQDTDGSHIKGLVINFLDHFWPSLLKIPGFLLEFITPIVKVSKKGREISFYTLPEYEQWKEDTNNGKGWKIKYYKGLGTSTAADAKKYFSDMQHHCKKFSEIEQDDRKLLDMAFSKKNADKRKDWLKDYTPDIYMDNSVDKIAINEFINKELIQFSMADVIRSIPSLVDGFKPGQRKILYGCFKRNLTSEIKVAQLTGYIAEHTAYHHGEQSLSTTIVNLAQDFVGSNNISLLVPNGQFGTRLQGGKDAASARYIFTYLSKITRLIFKKADDNILEYLNDDGQMIEPNWYIPILPMVLINGAEGIGTGYSTNIPNFNPRDVVMNLKRRIRGLDFIPMHPWYRGFIGKIEKIDEGKYKVSGIIKKIDETTIEITELPIRTWTQNCKELLESLMTGTEKQPPIIKDYKEYHTDTAVHFRIFVTEANMRKLEEEGLEKRFKISNIINLSNMHLFDPQGRIKKYSKVEDIMEEFFNLRKEMYYKRKEYLIKEFENELLILENKVRFIMEIINGTLVINKKKRLDLVKEMISKGYDRIYPKKKASEGGEEGKEETDDDGKGYEYLLSMQFWSLTLEKVEKLRAERDAKKEELESLKAESIEDLWLNDLDDFLDEWDKIEHEFDSLPRTTFGTTSKKEKPKTRRSRKTKIKTEEEDDASTSNTTSVQTSSTNNSDDEYNPGNY</sequence>
<organism evidence="21 22">
    <name type="scientific">Neocallimastix californiae</name>
    <dbReference type="NCBI Taxonomy" id="1754190"/>
    <lineage>
        <taxon>Eukaryota</taxon>
        <taxon>Fungi</taxon>
        <taxon>Fungi incertae sedis</taxon>
        <taxon>Chytridiomycota</taxon>
        <taxon>Chytridiomycota incertae sedis</taxon>
        <taxon>Neocallimastigomycetes</taxon>
        <taxon>Neocallimastigales</taxon>
        <taxon>Neocallimastigaceae</taxon>
        <taxon>Neocallimastix</taxon>
    </lineage>
</organism>
<dbReference type="SUPFAM" id="SSF54211">
    <property type="entry name" value="Ribosomal protein S5 domain 2-like"/>
    <property type="match status" value="1"/>
</dbReference>
<dbReference type="FunFam" id="3.40.50.670:FF:000001">
    <property type="entry name" value="DNA topoisomerase 2"/>
    <property type="match status" value="2"/>
</dbReference>
<dbReference type="CDD" id="cd00187">
    <property type="entry name" value="TOP4c"/>
    <property type="match status" value="1"/>
</dbReference>
<evidence type="ECO:0000256" key="11">
    <source>
        <dbReference type="ARBA" id="ARBA00023029"/>
    </source>
</evidence>
<evidence type="ECO:0000256" key="6">
    <source>
        <dbReference type="ARBA" id="ARBA00019635"/>
    </source>
</evidence>
<dbReference type="EC" id="5.6.2.2" evidence="5 16"/>
<evidence type="ECO:0000259" key="19">
    <source>
        <dbReference type="PROSITE" id="PS50880"/>
    </source>
</evidence>
<evidence type="ECO:0000256" key="9">
    <source>
        <dbReference type="ARBA" id="ARBA00022840"/>
    </source>
</evidence>
<dbReference type="SMART" id="SM00433">
    <property type="entry name" value="TOP2c"/>
    <property type="match status" value="1"/>
</dbReference>
<dbReference type="GO" id="GO:0003918">
    <property type="term" value="F:DNA topoisomerase type II (double strand cut, ATP-hydrolyzing) activity"/>
    <property type="evidence" value="ECO:0007669"/>
    <property type="project" value="UniProtKB-UniRule"/>
</dbReference>
<gene>
    <name evidence="21" type="ORF">LY90DRAFT_524649</name>
</gene>
<keyword evidence="17" id="KW-0175">Coiled coil</keyword>
<dbReference type="Gene3D" id="3.30.565.10">
    <property type="entry name" value="Histidine kinase-like ATPase, C-terminal domain"/>
    <property type="match status" value="1"/>
</dbReference>
<dbReference type="InterPro" id="IPR018522">
    <property type="entry name" value="TopoIIA_CS"/>
</dbReference>
<dbReference type="InterPro" id="IPR014721">
    <property type="entry name" value="Ribsml_uS5_D2-typ_fold_subgr"/>
</dbReference>
<evidence type="ECO:0000256" key="15">
    <source>
        <dbReference type="PROSITE-ProRule" id="PRU01384"/>
    </source>
</evidence>
<feature type="compositionally biased region" description="Low complexity" evidence="18">
    <location>
        <begin position="87"/>
        <end position="102"/>
    </location>
</feature>
<dbReference type="Gene3D" id="3.90.199.10">
    <property type="entry name" value="Topoisomerase II, domain 5"/>
    <property type="match status" value="1"/>
</dbReference>
<dbReference type="InterPro" id="IPR031660">
    <property type="entry name" value="TOPRIM_C"/>
</dbReference>
<comment type="catalytic activity">
    <reaction evidence="1 15 16">
        <text>ATP-dependent breakage, passage and rejoining of double-stranded DNA.</text>
        <dbReference type="EC" id="5.6.2.2"/>
    </reaction>
</comment>
<dbReference type="Pfam" id="PF00521">
    <property type="entry name" value="DNA_topoisoIV"/>
    <property type="match status" value="1"/>
</dbReference>
<dbReference type="FunFam" id="3.90.199.10:FF:000002">
    <property type="entry name" value="DNA topoisomerase 2"/>
    <property type="match status" value="1"/>
</dbReference>
<dbReference type="Pfam" id="PF00204">
    <property type="entry name" value="DNA_gyraseB"/>
    <property type="match status" value="1"/>
</dbReference>
<dbReference type="InterPro" id="IPR013757">
    <property type="entry name" value="Topo_IIA_A_a_sf"/>
</dbReference>
<evidence type="ECO:0000256" key="7">
    <source>
        <dbReference type="ARBA" id="ARBA00022723"/>
    </source>
</evidence>
<dbReference type="OrthoDB" id="276498at2759"/>
<dbReference type="GO" id="GO:0000712">
    <property type="term" value="P:resolution of meiotic recombination intermediates"/>
    <property type="evidence" value="ECO:0007669"/>
    <property type="project" value="TreeGrafter"/>
</dbReference>
<evidence type="ECO:0000256" key="1">
    <source>
        <dbReference type="ARBA" id="ARBA00000185"/>
    </source>
</evidence>
<comment type="cofactor">
    <cofactor evidence="2">
        <name>Ca(2+)</name>
        <dbReference type="ChEBI" id="CHEBI:29108"/>
    </cofactor>
</comment>
<feature type="compositionally biased region" description="Low complexity" evidence="18">
    <location>
        <begin position="42"/>
        <end position="53"/>
    </location>
</feature>